<evidence type="ECO:0000256" key="1">
    <source>
        <dbReference type="ARBA" id="ARBA00022722"/>
    </source>
</evidence>
<dbReference type="EMBL" id="JENW01000045">
    <property type="protein sequence ID" value="KEI16770.1"/>
    <property type="molecule type" value="Genomic_DNA"/>
</dbReference>
<dbReference type="NCBIfam" id="TIGR01877">
    <property type="entry name" value="cas_cas6"/>
    <property type="match status" value="1"/>
</dbReference>
<keyword evidence="2" id="KW-0255">Endonuclease</keyword>
<sequence length="253" mass="29585">MLSCYIIYFKNTEKIKNSIDTARIWHGIFFNILKDYNEQISSYYHNQPNKQSFSISPILSENKITKGYFDKYSLLKVKIALFDSEINKGLLNFIRKNTKVKYEYGELLITEVKYRSIDEIFLNENKIKKGTMKFITPTVFRVNPVNSPLPNPRRIFRSLNKSYNEIFKCQFLQDEVINEIEKYVVVEGLNINTEVAKYKKFNITGFKGTVNFNLIYPDDLIQTKLEMLFALANYIGIGYKTGMGMGQCIVLKK</sequence>
<accession>A0AA40IUD7</accession>
<feature type="domain" description="CRISPR-associated protein Cas6 C-terminal" evidence="5">
    <location>
        <begin position="132"/>
        <end position="247"/>
    </location>
</feature>
<comment type="caution">
    <text evidence="6">The sequence shown here is derived from an EMBL/GenBank/DDBJ whole genome shotgun (WGS) entry which is preliminary data.</text>
</comment>
<dbReference type="Proteomes" id="UP000027770">
    <property type="component" value="Unassembled WGS sequence"/>
</dbReference>
<dbReference type="RefSeq" id="WP_039218700.1">
    <property type="nucleotide sequence ID" value="NZ_JENW01000045.1"/>
</dbReference>
<dbReference type="Gene3D" id="3.30.70.1900">
    <property type="match status" value="1"/>
</dbReference>
<dbReference type="GO" id="GO:0004519">
    <property type="term" value="F:endonuclease activity"/>
    <property type="evidence" value="ECO:0007669"/>
    <property type="project" value="UniProtKB-KW"/>
</dbReference>
<dbReference type="GO" id="GO:0051607">
    <property type="term" value="P:defense response to virus"/>
    <property type="evidence" value="ECO:0007669"/>
    <property type="project" value="UniProtKB-KW"/>
</dbReference>
<protein>
    <recommendedName>
        <fullName evidence="5">CRISPR-associated protein Cas6 C-terminal domain-containing protein</fullName>
    </recommendedName>
</protein>
<evidence type="ECO:0000313" key="6">
    <source>
        <dbReference type="EMBL" id="KEI16770.1"/>
    </source>
</evidence>
<dbReference type="Gene3D" id="3.30.70.1890">
    <property type="match status" value="1"/>
</dbReference>
<organism evidence="6 7">
    <name type="scientific">Clostridium novyi B str. ATCC 27606</name>
    <dbReference type="NCBI Taxonomy" id="1443123"/>
    <lineage>
        <taxon>Bacteria</taxon>
        <taxon>Bacillati</taxon>
        <taxon>Bacillota</taxon>
        <taxon>Clostridia</taxon>
        <taxon>Eubacteriales</taxon>
        <taxon>Clostridiaceae</taxon>
        <taxon>Clostridium</taxon>
    </lineage>
</organism>
<keyword evidence="4" id="KW-0051">Antiviral defense</keyword>
<keyword evidence="7" id="KW-1185">Reference proteome</keyword>
<dbReference type="InterPro" id="IPR019267">
    <property type="entry name" value="CRISPR-assoc_Cas6_C"/>
</dbReference>
<keyword evidence="3" id="KW-0378">Hydrolase</keyword>
<keyword evidence="1" id="KW-0540">Nuclease</keyword>
<evidence type="ECO:0000259" key="5">
    <source>
        <dbReference type="Pfam" id="PF10040"/>
    </source>
</evidence>
<dbReference type="AlphaFoldDB" id="A0AA40IUD7"/>
<reference evidence="6 7" key="1">
    <citation type="submission" date="2014-02" db="EMBL/GenBank/DDBJ databases">
        <title>Plasmidome dynamics in the species complex Clostridium novyi sensu lato converts strains of independent lineages into distinctly different pathogens.</title>
        <authorList>
            <person name="Skarin H."/>
            <person name="Segerman B."/>
        </authorList>
    </citation>
    <scope>NUCLEOTIDE SEQUENCE [LARGE SCALE GENOMIC DNA]</scope>
    <source>
        <strain evidence="6 7">ATCC 27606</strain>
    </source>
</reference>
<dbReference type="GO" id="GO:0016788">
    <property type="term" value="F:hydrolase activity, acting on ester bonds"/>
    <property type="evidence" value="ECO:0007669"/>
    <property type="project" value="InterPro"/>
</dbReference>
<evidence type="ECO:0000256" key="3">
    <source>
        <dbReference type="ARBA" id="ARBA00022801"/>
    </source>
</evidence>
<evidence type="ECO:0000256" key="2">
    <source>
        <dbReference type="ARBA" id="ARBA00022759"/>
    </source>
</evidence>
<dbReference type="Pfam" id="PF10040">
    <property type="entry name" value="CRISPR_Cas6"/>
    <property type="match status" value="1"/>
</dbReference>
<evidence type="ECO:0000256" key="4">
    <source>
        <dbReference type="ARBA" id="ARBA00023118"/>
    </source>
</evidence>
<proteinExistence type="predicted"/>
<name>A0AA40IUD7_CLONO</name>
<gene>
    <name evidence="6" type="ORF">Z959_09020</name>
</gene>
<dbReference type="InterPro" id="IPR010156">
    <property type="entry name" value="CRISPR-assoc_prot_Cas6"/>
</dbReference>
<dbReference type="InterPro" id="IPR045747">
    <property type="entry name" value="CRISPR-assoc_prot_Cas6_N_sf"/>
</dbReference>
<dbReference type="CDD" id="cd21141">
    <property type="entry name" value="Cas6_III-like"/>
    <property type="match status" value="1"/>
</dbReference>
<evidence type="ECO:0000313" key="7">
    <source>
        <dbReference type="Proteomes" id="UP000027770"/>
    </source>
</evidence>